<dbReference type="PANTHER" id="PTHR10826">
    <property type="entry name" value="COMPLEMENT COMPONENT 1"/>
    <property type="match status" value="1"/>
</dbReference>
<dbReference type="Gene3D" id="3.10.280.10">
    <property type="entry name" value="Mitochondrial glycoprotein"/>
    <property type="match status" value="1"/>
</dbReference>
<dbReference type="EMBL" id="ATMH01007123">
    <property type="protein sequence ID" value="EPY24552.1"/>
    <property type="molecule type" value="Genomic_DNA"/>
</dbReference>
<feature type="signal peptide" evidence="1">
    <location>
        <begin position="1"/>
        <end position="19"/>
    </location>
</feature>
<evidence type="ECO:0000313" key="3">
    <source>
        <dbReference type="Proteomes" id="UP000015354"/>
    </source>
</evidence>
<dbReference type="SUPFAM" id="SSF54529">
    <property type="entry name" value="Mitochondrial glycoprotein MAM33-like"/>
    <property type="match status" value="1"/>
</dbReference>
<dbReference type="InterPro" id="IPR003428">
    <property type="entry name" value="MAM33"/>
</dbReference>
<dbReference type="GO" id="GO:0005759">
    <property type="term" value="C:mitochondrial matrix"/>
    <property type="evidence" value="ECO:0007669"/>
    <property type="project" value="InterPro"/>
</dbReference>
<dbReference type="PANTHER" id="PTHR10826:SF1">
    <property type="entry name" value="COMPLEMENT COMPONENT 1 Q SUBCOMPONENT-BINDING PROTEIN, MITOCHONDRIAL"/>
    <property type="match status" value="1"/>
</dbReference>
<protein>
    <submittedName>
        <fullName evidence="2">Complement component 1 Q subcomponent-binding protein, mitochondrial</fullName>
    </submittedName>
</protein>
<proteinExistence type="predicted"/>
<dbReference type="OrthoDB" id="278212at2759"/>
<dbReference type="AlphaFoldDB" id="S9U1D1"/>
<feature type="chain" id="PRO_5004570741" evidence="1">
    <location>
        <begin position="20"/>
        <end position="221"/>
    </location>
</feature>
<accession>S9U1D1</accession>
<name>S9U1D1_9TRYP</name>
<sequence length="221" mass="24802">MRRTIASFAFPALRRAVAAACVAAPRLTLPAAVAPVQKRFAHDGALEAATRRELEEEQSRQHEVKQPTPPAGWTVARAPGKCTFELNKQYEDEAIKVFYCPKEDTDDVDAHNIIVFITSKAQTLQVDLTVEEGELVLDNIAFYTDSSLALNETAEADAQRKELYPGPNVSELDEALVDSFVKYLEKRGIDEDLGEFITLYSFWAEQQEYEAWLSKINKFVA</sequence>
<dbReference type="InterPro" id="IPR036561">
    <property type="entry name" value="MAM33_sf"/>
</dbReference>
<keyword evidence="1" id="KW-0732">Signal</keyword>
<evidence type="ECO:0000313" key="2">
    <source>
        <dbReference type="EMBL" id="EPY24552.1"/>
    </source>
</evidence>
<reference evidence="2 3" key="1">
    <citation type="journal article" date="2013" name="PLoS ONE">
        <title>Predicting the Proteins of Angomonas deanei, Strigomonas culicis and Their Respective Endosymbionts Reveals New Aspects of the Trypanosomatidae Family.</title>
        <authorList>
            <person name="Motta M.C."/>
            <person name="Martins A.C."/>
            <person name="de Souza S.S."/>
            <person name="Catta-Preta C.M."/>
            <person name="Silva R."/>
            <person name="Klein C.C."/>
            <person name="de Almeida L.G."/>
            <person name="de Lima Cunha O."/>
            <person name="Ciapina L.P."/>
            <person name="Brocchi M."/>
            <person name="Colabardini A.C."/>
            <person name="de Araujo Lima B."/>
            <person name="Machado C.R."/>
            <person name="de Almeida Soares C.M."/>
            <person name="Probst C.M."/>
            <person name="de Menezes C.B."/>
            <person name="Thompson C.E."/>
            <person name="Bartholomeu D.C."/>
            <person name="Gradia D.F."/>
            <person name="Pavoni D.P."/>
            <person name="Grisard E.C."/>
            <person name="Fantinatti-Garboggini F."/>
            <person name="Marchini F.K."/>
            <person name="Rodrigues-Luiz G.F."/>
            <person name="Wagner G."/>
            <person name="Goldman G.H."/>
            <person name="Fietto J.L."/>
            <person name="Elias M.C."/>
            <person name="Goldman M.H."/>
            <person name="Sagot M.F."/>
            <person name="Pereira M."/>
            <person name="Stoco P.H."/>
            <person name="de Mendonca-Neto R.P."/>
            <person name="Teixeira S.M."/>
            <person name="Maciel T.E."/>
            <person name="de Oliveira Mendes T.A."/>
            <person name="Urmenyi T.P."/>
            <person name="de Souza W."/>
            <person name="Schenkman S."/>
            <person name="de Vasconcelos A.T."/>
        </authorList>
    </citation>
    <scope>NUCLEOTIDE SEQUENCE [LARGE SCALE GENOMIC DNA]</scope>
</reference>
<dbReference type="Proteomes" id="UP000015354">
    <property type="component" value="Unassembled WGS sequence"/>
</dbReference>
<organism evidence="2 3">
    <name type="scientific">Strigomonas culicis</name>
    <dbReference type="NCBI Taxonomy" id="28005"/>
    <lineage>
        <taxon>Eukaryota</taxon>
        <taxon>Discoba</taxon>
        <taxon>Euglenozoa</taxon>
        <taxon>Kinetoplastea</taxon>
        <taxon>Metakinetoplastina</taxon>
        <taxon>Trypanosomatida</taxon>
        <taxon>Trypanosomatidae</taxon>
        <taxon>Strigomonadinae</taxon>
        <taxon>Strigomonas</taxon>
    </lineage>
</organism>
<comment type="caution">
    <text evidence="2">The sequence shown here is derived from an EMBL/GenBank/DDBJ whole genome shotgun (WGS) entry which is preliminary data.</text>
</comment>
<evidence type="ECO:0000256" key="1">
    <source>
        <dbReference type="SAM" id="SignalP"/>
    </source>
</evidence>
<dbReference type="Pfam" id="PF02330">
    <property type="entry name" value="MAM33"/>
    <property type="match status" value="1"/>
</dbReference>
<gene>
    <name evidence="2" type="ORF">STCU_07123</name>
</gene>
<keyword evidence="3" id="KW-1185">Reference proteome</keyword>